<protein>
    <submittedName>
        <fullName evidence="1">Uncharacterized protein</fullName>
    </submittedName>
</protein>
<gene>
    <name evidence="1" type="ORF">SAMN05443633_104183</name>
</gene>
<dbReference type="Proteomes" id="UP000184518">
    <property type="component" value="Unassembled WGS sequence"/>
</dbReference>
<sequence length="153" mass="18122">MIQKIKFLFFFLLFPAYYFSQDGSDISYVKINEIDKNLIGKFIHLDFYHRSFGRNSNQDHVNLSVNKQQVQFLEIRKDTGHNNWFSEQSLLSVSKIKGEKLQIEKFQITGFDDKNLYVTAFINYLKRNRIVNKAQENMAIEKSKVVEILVEQD</sequence>
<reference evidence="2" key="1">
    <citation type="submission" date="2016-11" db="EMBL/GenBank/DDBJ databases">
        <authorList>
            <person name="Varghese N."/>
            <person name="Submissions S."/>
        </authorList>
    </citation>
    <scope>NUCLEOTIDE SEQUENCE [LARGE SCALE GENOMIC DNA]</scope>
    <source>
        <strain evidence="2">DSM 27619</strain>
    </source>
</reference>
<dbReference type="AlphaFoldDB" id="A0A1M5BJ50"/>
<keyword evidence="2" id="KW-1185">Reference proteome</keyword>
<dbReference type="EMBL" id="FQUT01000004">
    <property type="protein sequence ID" value="SHF42360.1"/>
    <property type="molecule type" value="Genomic_DNA"/>
</dbReference>
<accession>A0A1M5BJ50</accession>
<evidence type="ECO:0000313" key="2">
    <source>
        <dbReference type="Proteomes" id="UP000184518"/>
    </source>
</evidence>
<dbReference type="STRING" id="1416778.SAMN05443633_104183"/>
<dbReference type="RefSeq" id="WP_072956304.1">
    <property type="nucleotide sequence ID" value="NZ_FQUT01000004.1"/>
</dbReference>
<dbReference type="OrthoDB" id="980308at2"/>
<name>A0A1M5BJ50_9FLAO</name>
<evidence type="ECO:0000313" key="1">
    <source>
        <dbReference type="EMBL" id="SHF42360.1"/>
    </source>
</evidence>
<proteinExistence type="predicted"/>
<organism evidence="1 2">
    <name type="scientific">Chryseobacterium arachidis</name>
    <dbReference type="NCBI Taxonomy" id="1416778"/>
    <lineage>
        <taxon>Bacteria</taxon>
        <taxon>Pseudomonadati</taxon>
        <taxon>Bacteroidota</taxon>
        <taxon>Flavobacteriia</taxon>
        <taxon>Flavobacteriales</taxon>
        <taxon>Weeksellaceae</taxon>
        <taxon>Chryseobacterium group</taxon>
        <taxon>Chryseobacterium</taxon>
    </lineage>
</organism>